<sequence length="178" mass="19885">MADEERPIAYTALPLGIPVLSAAGARLGVVDRVVADYEQDIFRGIVVRGRQGWRFVERRHVDRLTTARVVLTLEEAAFDRLPEPTPAQLERDRETVYAPAHLSARRDRFVVVVRCARGGLFETLWVPGASFRSLRLGPWRIMRCPVHDRVEVVHIVDPASLTPQERAAAATHPAGPIP</sequence>
<dbReference type="Proteomes" id="UP001150259">
    <property type="component" value="Unassembled WGS sequence"/>
</dbReference>
<keyword evidence="2" id="KW-1185">Reference proteome</keyword>
<accession>A0ABT5GCX9</accession>
<comment type="caution">
    <text evidence="1">The sequence shown here is derived from an EMBL/GenBank/DDBJ whole genome shotgun (WGS) entry which is preliminary data.</text>
</comment>
<name>A0ABT5GCX9_9MICO</name>
<evidence type="ECO:0008006" key="3">
    <source>
        <dbReference type="Google" id="ProtNLM"/>
    </source>
</evidence>
<proteinExistence type="predicted"/>
<dbReference type="SUPFAM" id="SSF50346">
    <property type="entry name" value="PRC-barrel domain"/>
    <property type="match status" value="1"/>
</dbReference>
<protein>
    <recommendedName>
        <fullName evidence="3">PRC-barrel domain-containing protein</fullName>
    </recommendedName>
</protein>
<reference evidence="1 2" key="1">
    <citation type="submission" date="2022-11" db="EMBL/GenBank/DDBJ databases">
        <title>Anaerobic phenanthrene biodegradation by a DNRA strain PheN6.</title>
        <authorList>
            <person name="Zhang Z."/>
        </authorList>
    </citation>
    <scope>NUCLEOTIDE SEQUENCE [LARGE SCALE GENOMIC DNA]</scope>
    <source>
        <strain evidence="1 2">PheN6</strain>
    </source>
</reference>
<dbReference type="RefSeq" id="WP_272460650.1">
    <property type="nucleotide sequence ID" value="NZ_JAPFQL010000005.1"/>
</dbReference>
<dbReference type="EMBL" id="JAPFQL010000005">
    <property type="protein sequence ID" value="MDC5696073.1"/>
    <property type="molecule type" value="Genomic_DNA"/>
</dbReference>
<gene>
    <name evidence="1" type="ORF">OO014_02300</name>
</gene>
<dbReference type="InterPro" id="IPR011033">
    <property type="entry name" value="PRC_barrel-like_sf"/>
</dbReference>
<evidence type="ECO:0000313" key="2">
    <source>
        <dbReference type="Proteomes" id="UP001150259"/>
    </source>
</evidence>
<organism evidence="1 2">
    <name type="scientific">Intrasporangium calvum</name>
    <dbReference type="NCBI Taxonomy" id="53358"/>
    <lineage>
        <taxon>Bacteria</taxon>
        <taxon>Bacillati</taxon>
        <taxon>Actinomycetota</taxon>
        <taxon>Actinomycetes</taxon>
        <taxon>Micrococcales</taxon>
        <taxon>Intrasporangiaceae</taxon>
        <taxon>Intrasporangium</taxon>
    </lineage>
</organism>
<evidence type="ECO:0000313" key="1">
    <source>
        <dbReference type="EMBL" id="MDC5696073.1"/>
    </source>
</evidence>